<dbReference type="SMART" id="SM01328">
    <property type="entry name" value="zf-3CxxC"/>
    <property type="match status" value="1"/>
</dbReference>
<gene>
    <name evidence="5" type="ORF">K504DRAFT_433808</name>
</gene>
<protein>
    <recommendedName>
        <fullName evidence="4">3CxxC-type domain-containing protein</fullName>
    </recommendedName>
</protein>
<keyword evidence="1" id="KW-0479">Metal-binding</keyword>
<dbReference type="OrthoDB" id="8121437at2759"/>
<evidence type="ECO:0000313" key="5">
    <source>
        <dbReference type="EMBL" id="KAF2709023.1"/>
    </source>
</evidence>
<organism evidence="5 6">
    <name type="scientific">Pleomassaria siparia CBS 279.74</name>
    <dbReference type="NCBI Taxonomy" id="1314801"/>
    <lineage>
        <taxon>Eukaryota</taxon>
        <taxon>Fungi</taxon>
        <taxon>Dikarya</taxon>
        <taxon>Ascomycota</taxon>
        <taxon>Pezizomycotina</taxon>
        <taxon>Dothideomycetes</taxon>
        <taxon>Pleosporomycetidae</taxon>
        <taxon>Pleosporales</taxon>
        <taxon>Pleomassariaceae</taxon>
        <taxon>Pleomassaria</taxon>
    </lineage>
</organism>
<dbReference type="Proteomes" id="UP000799428">
    <property type="component" value="Unassembled WGS sequence"/>
</dbReference>
<keyword evidence="6" id="KW-1185">Reference proteome</keyword>
<evidence type="ECO:0000256" key="1">
    <source>
        <dbReference type="ARBA" id="ARBA00022723"/>
    </source>
</evidence>
<keyword evidence="3" id="KW-0862">Zinc</keyword>
<evidence type="ECO:0000259" key="4">
    <source>
        <dbReference type="SMART" id="SM01328"/>
    </source>
</evidence>
<feature type="domain" description="3CxxC-type" evidence="4">
    <location>
        <begin position="55"/>
        <end position="152"/>
    </location>
</feature>
<dbReference type="InterPro" id="IPR027377">
    <property type="entry name" value="ZAR1/RTP1-5-like_Znf-3CxxC"/>
</dbReference>
<keyword evidence="2" id="KW-0863">Zinc-finger</keyword>
<dbReference type="AlphaFoldDB" id="A0A6G1K8S6"/>
<proteinExistence type="predicted"/>
<evidence type="ECO:0000313" key="6">
    <source>
        <dbReference type="Proteomes" id="UP000799428"/>
    </source>
</evidence>
<dbReference type="EMBL" id="MU005771">
    <property type="protein sequence ID" value="KAF2709023.1"/>
    <property type="molecule type" value="Genomic_DNA"/>
</dbReference>
<evidence type="ECO:0000256" key="2">
    <source>
        <dbReference type="ARBA" id="ARBA00022771"/>
    </source>
</evidence>
<sequence length="159" mass="18022">MTKGKSSKPKRQTRTSFMFPLLHQNVVNAVSDKVASTHFHEKDSDRDSNNEYSSHVIGKFRCSGCRRGWSSNMVAISIRGYPNNGYNAVVYNQRCKSCNHLGILTLDEKTYVDRVAYRVKKWAGIPVEQRPYTAKEEGPPHESSLCEGCKRGICEEMSD</sequence>
<name>A0A6G1K8S6_9PLEO</name>
<dbReference type="Pfam" id="PF13695">
    <property type="entry name" value="Zn_ribbon_3CxxC"/>
    <property type="match status" value="1"/>
</dbReference>
<reference evidence="5" key="1">
    <citation type="journal article" date="2020" name="Stud. Mycol.">
        <title>101 Dothideomycetes genomes: a test case for predicting lifestyles and emergence of pathogens.</title>
        <authorList>
            <person name="Haridas S."/>
            <person name="Albert R."/>
            <person name="Binder M."/>
            <person name="Bloem J."/>
            <person name="Labutti K."/>
            <person name="Salamov A."/>
            <person name="Andreopoulos B."/>
            <person name="Baker S."/>
            <person name="Barry K."/>
            <person name="Bills G."/>
            <person name="Bluhm B."/>
            <person name="Cannon C."/>
            <person name="Castanera R."/>
            <person name="Culley D."/>
            <person name="Daum C."/>
            <person name="Ezra D."/>
            <person name="Gonzalez J."/>
            <person name="Henrissat B."/>
            <person name="Kuo A."/>
            <person name="Liang C."/>
            <person name="Lipzen A."/>
            <person name="Lutzoni F."/>
            <person name="Magnuson J."/>
            <person name="Mondo S."/>
            <person name="Nolan M."/>
            <person name="Ohm R."/>
            <person name="Pangilinan J."/>
            <person name="Park H.-J."/>
            <person name="Ramirez L."/>
            <person name="Alfaro M."/>
            <person name="Sun H."/>
            <person name="Tritt A."/>
            <person name="Yoshinaga Y."/>
            <person name="Zwiers L.-H."/>
            <person name="Turgeon B."/>
            <person name="Goodwin S."/>
            <person name="Spatafora J."/>
            <person name="Crous P."/>
            <person name="Grigoriev I."/>
        </authorList>
    </citation>
    <scope>NUCLEOTIDE SEQUENCE</scope>
    <source>
        <strain evidence="5">CBS 279.74</strain>
    </source>
</reference>
<accession>A0A6G1K8S6</accession>
<evidence type="ECO:0000256" key="3">
    <source>
        <dbReference type="ARBA" id="ARBA00022833"/>
    </source>
</evidence>
<dbReference type="GO" id="GO:0008270">
    <property type="term" value="F:zinc ion binding"/>
    <property type="evidence" value="ECO:0007669"/>
    <property type="project" value="UniProtKB-KW"/>
</dbReference>